<dbReference type="PANTHER" id="PTHR44688:SF16">
    <property type="entry name" value="DNA-BINDING TRANSCRIPTIONAL ACTIVATOR DEVR_DOSR"/>
    <property type="match status" value="1"/>
</dbReference>
<reference evidence="5 6" key="1">
    <citation type="submission" date="2019-12" db="EMBL/GenBank/DDBJ databases">
        <title>Strain KN286 was isolated from seawater, which was collected from Caroline Seamount in the tropical western Pacific.</title>
        <authorList>
            <person name="Wang Q."/>
        </authorList>
    </citation>
    <scope>NUCLEOTIDE SEQUENCE [LARGE SCALE GENOMIC DNA]</scope>
    <source>
        <strain evidence="5 6">KN286</strain>
    </source>
</reference>
<evidence type="ECO:0000313" key="6">
    <source>
        <dbReference type="Proteomes" id="UP000436016"/>
    </source>
</evidence>
<protein>
    <recommendedName>
        <fullName evidence="4">HTH luxR-type domain-containing protein</fullName>
    </recommendedName>
</protein>
<dbReference type="InterPro" id="IPR016032">
    <property type="entry name" value="Sig_transdc_resp-reg_C-effctor"/>
</dbReference>
<dbReference type="GO" id="GO:0006355">
    <property type="term" value="P:regulation of DNA-templated transcription"/>
    <property type="evidence" value="ECO:0007669"/>
    <property type="project" value="InterPro"/>
</dbReference>
<proteinExistence type="predicted"/>
<dbReference type="PANTHER" id="PTHR44688">
    <property type="entry name" value="DNA-BINDING TRANSCRIPTIONAL ACTIVATOR DEVR_DOSR"/>
    <property type="match status" value="1"/>
</dbReference>
<evidence type="ECO:0000313" key="5">
    <source>
        <dbReference type="EMBL" id="MXU65680.1"/>
    </source>
</evidence>
<keyword evidence="1" id="KW-0805">Transcription regulation</keyword>
<keyword evidence="2" id="KW-0238">DNA-binding</keyword>
<dbReference type="InterPro" id="IPR000792">
    <property type="entry name" value="Tscrpt_reg_LuxR_C"/>
</dbReference>
<evidence type="ECO:0000256" key="3">
    <source>
        <dbReference type="ARBA" id="ARBA00023163"/>
    </source>
</evidence>
<dbReference type="RefSeq" id="WP_160854371.1">
    <property type="nucleotide sequence ID" value="NZ_WUWG01000003.1"/>
</dbReference>
<feature type="domain" description="HTH luxR-type" evidence="4">
    <location>
        <begin position="193"/>
        <end position="258"/>
    </location>
</feature>
<dbReference type="SUPFAM" id="SSF46894">
    <property type="entry name" value="C-terminal effector domain of the bipartite response regulators"/>
    <property type="match status" value="1"/>
</dbReference>
<dbReference type="Proteomes" id="UP000436016">
    <property type="component" value="Unassembled WGS sequence"/>
</dbReference>
<keyword evidence="3" id="KW-0804">Transcription</keyword>
<comment type="caution">
    <text evidence="5">The sequence shown here is derived from an EMBL/GenBank/DDBJ whole genome shotgun (WGS) entry which is preliminary data.</text>
</comment>
<sequence>MTEAGSNTRRMALGRTIRAVGSADFMPSLMLYLAEVTPFQGCLLLLLDGTAPPRHIYDDVRAERRTVVIDRYLDGAYLLDPFFTHYRQGGDPGAFRLRDVAPDRFQQSTYHKTYYRSIRLVDEAAILSPLPDGRTVFTSIGRREDAKRFSRRDIARFQDMLPIYDALLAQHFSHPRQDLEPDDLPRDIDEVLVTFDSPALTRRERDIAALILKGHSTASIAVIAGIAEGTVKIHRKNIYRKLGISSQGELFSLFLSRLGRR</sequence>
<evidence type="ECO:0000256" key="2">
    <source>
        <dbReference type="ARBA" id="ARBA00023125"/>
    </source>
</evidence>
<organism evidence="5 6">
    <name type="scientific">Oceanomicrobium pacificus</name>
    <dbReference type="NCBI Taxonomy" id="2692916"/>
    <lineage>
        <taxon>Bacteria</taxon>
        <taxon>Pseudomonadati</taxon>
        <taxon>Pseudomonadota</taxon>
        <taxon>Alphaproteobacteria</taxon>
        <taxon>Rhodobacterales</taxon>
        <taxon>Paracoccaceae</taxon>
        <taxon>Oceanomicrobium</taxon>
    </lineage>
</organism>
<dbReference type="PRINTS" id="PR00038">
    <property type="entry name" value="HTHLUXR"/>
</dbReference>
<dbReference type="InterPro" id="IPR036388">
    <property type="entry name" value="WH-like_DNA-bd_sf"/>
</dbReference>
<dbReference type="Gene3D" id="1.10.10.10">
    <property type="entry name" value="Winged helix-like DNA-binding domain superfamily/Winged helix DNA-binding domain"/>
    <property type="match status" value="1"/>
</dbReference>
<accession>A0A6B0TM89</accession>
<gene>
    <name evidence="5" type="ORF">GSH16_09480</name>
</gene>
<dbReference type="Pfam" id="PF00196">
    <property type="entry name" value="GerE"/>
    <property type="match status" value="1"/>
</dbReference>
<dbReference type="CDD" id="cd06170">
    <property type="entry name" value="LuxR_C_like"/>
    <property type="match status" value="1"/>
</dbReference>
<name>A0A6B0TM89_9RHOB</name>
<dbReference type="SMART" id="SM00421">
    <property type="entry name" value="HTH_LUXR"/>
    <property type="match status" value="1"/>
</dbReference>
<dbReference type="AlphaFoldDB" id="A0A6B0TM89"/>
<dbReference type="EMBL" id="WUWG01000003">
    <property type="protein sequence ID" value="MXU65680.1"/>
    <property type="molecule type" value="Genomic_DNA"/>
</dbReference>
<evidence type="ECO:0000256" key="1">
    <source>
        <dbReference type="ARBA" id="ARBA00023015"/>
    </source>
</evidence>
<dbReference type="GO" id="GO:0003677">
    <property type="term" value="F:DNA binding"/>
    <property type="evidence" value="ECO:0007669"/>
    <property type="project" value="UniProtKB-KW"/>
</dbReference>
<keyword evidence="6" id="KW-1185">Reference proteome</keyword>
<dbReference type="PROSITE" id="PS50043">
    <property type="entry name" value="HTH_LUXR_2"/>
    <property type="match status" value="1"/>
</dbReference>
<evidence type="ECO:0000259" key="4">
    <source>
        <dbReference type="PROSITE" id="PS50043"/>
    </source>
</evidence>